<dbReference type="PANTHER" id="PTHR33608:SF12">
    <property type="entry name" value="DUF58 DOMAIN-CONTAINING PROTEIN"/>
    <property type="match status" value="1"/>
</dbReference>
<comment type="caution">
    <text evidence="3">The sequence shown here is derived from an EMBL/GenBank/DDBJ whole genome shotgun (WGS) entry which is preliminary data.</text>
</comment>
<dbReference type="PANTHER" id="PTHR33608">
    <property type="entry name" value="BLL2464 PROTEIN"/>
    <property type="match status" value="1"/>
</dbReference>
<gene>
    <name evidence="3" type="ORF">MLD63_07205</name>
</gene>
<accession>A0ABT1MRQ3</accession>
<feature type="region of interest" description="Disordered" evidence="1">
    <location>
        <begin position="25"/>
        <end position="55"/>
    </location>
</feature>
<sequence>MKGTGAEVSLHRLISLRDHVAARALPGHASNPSGGLSGPRRGQGGDLFDLRPWQDGDDPRGIDAAATARTGRPQMRRRHEEIERSVLLVADFRRPMLWGTRGRFRSVAAADALALEGWRSVMAGARVGAIVFGDGEPLMLPPRLREPAMLQIAAMLVSSHASALSANHPDHDSLSMMLDSLTARVAPGSAVLLATGLDDPGAGFGAAAATLMRKSSLELLLVQDSVETAPPSGSFMARTGLRIERGTFGATRSAKVLDDHAIPYRIVRAEASIDDLAA</sequence>
<evidence type="ECO:0000259" key="2">
    <source>
        <dbReference type="Pfam" id="PF01882"/>
    </source>
</evidence>
<feature type="domain" description="DUF58" evidence="2">
    <location>
        <begin position="49"/>
        <end position="196"/>
    </location>
</feature>
<reference evidence="3 4" key="1">
    <citation type="submission" date="2022-03" db="EMBL/GenBank/DDBJ databases">
        <authorList>
            <person name="He Y."/>
        </authorList>
    </citation>
    <scope>NUCLEOTIDE SEQUENCE [LARGE SCALE GENOMIC DNA]</scope>
    <source>
        <strain evidence="3 4">TK19116</strain>
    </source>
</reference>
<keyword evidence="4" id="KW-1185">Reference proteome</keyword>
<evidence type="ECO:0000313" key="3">
    <source>
        <dbReference type="EMBL" id="MCQ0970206.1"/>
    </source>
</evidence>
<dbReference type="RefSeq" id="WP_255329188.1">
    <property type="nucleotide sequence ID" value="NZ_JAKZEU010000002.1"/>
</dbReference>
<evidence type="ECO:0000313" key="4">
    <source>
        <dbReference type="Proteomes" id="UP001203945"/>
    </source>
</evidence>
<dbReference type="Proteomes" id="UP001203945">
    <property type="component" value="Unassembled WGS sequence"/>
</dbReference>
<proteinExistence type="predicted"/>
<name>A0ABT1MRQ3_9RHOB</name>
<dbReference type="Pfam" id="PF01882">
    <property type="entry name" value="DUF58"/>
    <property type="match status" value="1"/>
</dbReference>
<feature type="compositionally biased region" description="Gly residues" evidence="1">
    <location>
        <begin position="35"/>
        <end position="45"/>
    </location>
</feature>
<dbReference type="EMBL" id="JAKZEU010000002">
    <property type="protein sequence ID" value="MCQ0970206.1"/>
    <property type="molecule type" value="Genomic_DNA"/>
</dbReference>
<organism evidence="3 4">
    <name type="scientific">Paracoccus albicereus</name>
    <dbReference type="NCBI Taxonomy" id="2922394"/>
    <lineage>
        <taxon>Bacteria</taxon>
        <taxon>Pseudomonadati</taxon>
        <taxon>Pseudomonadota</taxon>
        <taxon>Alphaproteobacteria</taxon>
        <taxon>Rhodobacterales</taxon>
        <taxon>Paracoccaceae</taxon>
        <taxon>Paracoccus</taxon>
    </lineage>
</organism>
<dbReference type="InterPro" id="IPR002881">
    <property type="entry name" value="DUF58"/>
</dbReference>
<evidence type="ECO:0000256" key="1">
    <source>
        <dbReference type="SAM" id="MobiDB-lite"/>
    </source>
</evidence>
<protein>
    <submittedName>
        <fullName evidence="3">DUF58 domain-containing protein</fullName>
    </submittedName>
</protein>